<dbReference type="GO" id="GO:0016787">
    <property type="term" value="F:hydrolase activity"/>
    <property type="evidence" value="ECO:0007669"/>
    <property type="project" value="UniProtKB-KW"/>
</dbReference>
<comment type="cofactor">
    <cofactor evidence="1">
        <name>Mg(2+)</name>
        <dbReference type="ChEBI" id="CHEBI:18420"/>
    </cofactor>
</comment>
<comment type="caution">
    <text evidence="7">The sequence shown here is derived from an EMBL/GenBank/DDBJ whole genome shotgun (WGS) entry which is preliminary data.</text>
</comment>
<evidence type="ECO:0000256" key="4">
    <source>
        <dbReference type="ARBA" id="ARBA00022801"/>
    </source>
</evidence>
<keyword evidence="2" id="KW-0540">Nuclease</keyword>
<gene>
    <name evidence="7" type="ORF">ACFQEY_06145</name>
</gene>
<evidence type="ECO:0000313" key="7">
    <source>
        <dbReference type="EMBL" id="MFC6888609.1"/>
    </source>
</evidence>
<dbReference type="GO" id="GO:0004518">
    <property type="term" value="F:nuclease activity"/>
    <property type="evidence" value="ECO:0007669"/>
    <property type="project" value="UniProtKB-KW"/>
</dbReference>
<dbReference type="SUPFAM" id="SSF88723">
    <property type="entry name" value="PIN domain-like"/>
    <property type="match status" value="1"/>
</dbReference>
<name>A0ABD5UH52_9EURY</name>
<evidence type="ECO:0000256" key="2">
    <source>
        <dbReference type="ARBA" id="ARBA00022722"/>
    </source>
</evidence>
<dbReference type="EMBL" id="JBHSXI010000006">
    <property type="protein sequence ID" value="MFC6888609.1"/>
    <property type="molecule type" value="Genomic_DNA"/>
</dbReference>
<evidence type="ECO:0000313" key="8">
    <source>
        <dbReference type="Proteomes" id="UP001596333"/>
    </source>
</evidence>
<dbReference type="InterPro" id="IPR029060">
    <property type="entry name" value="PIN-like_dom_sf"/>
</dbReference>
<reference evidence="7 8" key="1">
    <citation type="journal article" date="2019" name="Int. J. Syst. Evol. Microbiol.">
        <title>The Global Catalogue of Microorganisms (GCM) 10K type strain sequencing project: providing services to taxonomists for standard genome sequencing and annotation.</title>
        <authorList>
            <consortium name="The Broad Institute Genomics Platform"/>
            <consortium name="The Broad Institute Genome Sequencing Center for Infectious Disease"/>
            <person name="Wu L."/>
            <person name="Ma J."/>
        </authorList>
    </citation>
    <scope>NUCLEOTIDE SEQUENCE [LARGE SCALE GENOMIC DNA]</scope>
    <source>
        <strain evidence="7 8">Y73</strain>
    </source>
</reference>
<keyword evidence="4" id="KW-0378">Hydrolase</keyword>
<evidence type="ECO:0000256" key="1">
    <source>
        <dbReference type="ARBA" id="ARBA00001946"/>
    </source>
</evidence>
<evidence type="ECO:0000256" key="6">
    <source>
        <dbReference type="ARBA" id="ARBA00038093"/>
    </source>
</evidence>
<accession>A0ABD5UH52</accession>
<dbReference type="InterPro" id="IPR050556">
    <property type="entry name" value="Type_II_TA_system_RNase"/>
</dbReference>
<dbReference type="PANTHER" id="PTHR33653:SF1">
    <property type="entry name" value="RIBONUCLEASE VAPC2"/>
    <property type="match status" value="1"/>
</dbReference>
<protein>
    <submittedName>
        <fullName evidence="7">Type II toxin-antitoxin system VapC family toxin</fullName>
    </submittedName>
</protein>
<evidence type="ECO:0000256" key="3">
    <source>
        <dbReference type="ARBA" id="ARBA00022723"/>
    </source>
</evidence>
<dbReference type="CDD" id="cd09881">
    <property type="entry name" value="PIN_VapC4-5_FitB-like"/>
    <property type="match status" value="1"/>
</dbReference>
<keyword evidence="5" id="KW-0460">Magnesium</keyword>
<dbReference type="GO" id="GO:0046872">
    <property type="term" value="F:metal ion binding"/>
    <property type="evidence" value="ECO:0007669"/>
    <property type="project" value="UniProtKB-KW"/>
</dbReference>
<dbReference type="Gene3D" id="3.40.50.1010">
    <property type="entry name" value="5'-nuclease"/>
    <property type="match status" value="1"/>
</dbReference>
<dbReference type="RefSeq" id="WP_379765900.1">
    <property type="nucleotide sequence ID" value="NZ_JBHSXI010000006.1"/>
</dbReference>
<dbReference type="PANTHER" id="PTHR33653">
    <property type="entry name" value="RIBONUCLEASE VAPC2"/>
    <property type="match status" value="1"/>
</dbReference>
<dbReference type="AlphaFoldDB" id="A0ABD5UH52"/>
<keyword evidence="8" id="KW-1185">Reference proteome</keyword>
<evidence type="ECO:0000256" key="5">
    <source>
        <dbReference type="ARBA" id="ARBA00022842"/>
    </source>
</evidence>
<proteinExistence type="inferred from homology"/>
<dbReference type="Proteomes" id="UP001596333">
    <property type="component" value="Unassembled WGS sequence"/>
</dbReference>
<organism evidence="7 8">
    <name type="scientific">Halorubrum trueperi</name>
    <dbReference type="NCBI Taxonomy" id="2004704"/>
    <lineage>
        <taxon>Archaea</taxon>
        <taxon>Methanobacteriati</taxon>
        <taxon>Methanobacteriota</taxon>
        <taxon>Stenosarchaea group</taxon>
        <taxon>Halobacteria</taxon>
        <taxon>Halobacteriales</taxon>
        <taxon>Haloferacaceae</taxon>
        <taxon>Halorubrum</taxon>
    </lineage>
</organism>
<keyword evidence="3" id="KW-0479">Metal-binding</keyword>
<sequence length="133" mass="14978">MTRYLLDTTFLIDYLQGSDDVRRFLEAHAEDEFATTAMNYKEIAVGWRLNDTFDPQTLSVTFDWLDVIPITSEHAVPASGFEAELYRSDDHTRRGVDAATADLLMAGVADAEEMTVVTRNVDDFDSFVPVAVY</sequence>
<comment type="similarity">
    <text evidence="6">Belongs to the PINc/VapC protein family.</text>
</comment>